<protein>
    <submittedName>
        <fullName evidence="1">Uncharacterized protein</fullName>
    </submittedName>
</protein>
<accession>A0AAE0YZ51</accession>
<evidence type="ECO:0000313" key="2">
    <source>
        <dbReference type="Proteomes" id="UP001283361"/>
    </source>
</evidence>
<name>A0AAE0YZ51_9GAST</name>
<organism evidence="1 2">
    <name type="scientific">Elysia crispata</name>
    <name type="common">lettuce slug</name>
    <dbReference type="NCBI Taxonomy" id="231223"/>
    <lineage>
        <taxon>Eukaryota</taxon>
        <taxon>Metazoa</taxon>
        <taxon>Spiralia</taxon>
        <taxon>Lophotrochozoa</taxon>
        <taxon>Mollusca</taxon>
        <taxon>Gastropoda</taxon>
        <taxon>Heterobranchia</taxon>
        <taxon>Euthyneura</taxon>
        <taxon>Panpulmonata</taxon>
        <taxon>Sacoglossa</taxon>
        <taxon>Placobranchoidea</taxon>
        <taxon>Plakobranchidae</taxon>
        <taxon>Elysia</taxon>
    </lineage>
</organism>
<reference evidence="1" key="1">
    <citation type="journal article" date="2023" name="G3 (Bethesda)">
        <title>A reference genome for the long-term kleptoplast-retaining sea slug Elysia crispata morphotype clarki.</title>
        <authorList>
            <person name="Eastman K.E."/>
            <person name="Pendleton A.L."/>
            <person name="Shaikh M.A."/>
            <person name="Suttiyut T."/>
            <person name="Ogas R."/>
            <person name="Tomko P."/>
            <person name="Gavelis G."/>
            <person name="Widhalm J.R."/>
            <person name="Wisecaver J.H."/>
        </authorList>
    </citation>
    <scope>NUCLEOTIDE SEQUENCE</scope>
    <source>
        <strain evidence="1">ECLA1</strain>
    </source>
</reference>
<evidence type="ECO:0000313" key="1">
    <source>
        <dbReference type="EMBL" id="KAK3759934.1"/>
    </source>
</evidence>
<gene>
    <name evidence="1" type="ORF">RRG08_060100</name>
</gene>
<dbReference type="AlphaFoldDB" id="A0AAE0YZ51"/>
<keyword evidence="2" id="KW-1185">Reference proteome</keyword>
<dbReference type="EMBL" id="JAWDGP010005060">
    <property type="protein sequence ID" value="KAK3759934.1"/>
    <property type="molecule type" value="Genomic_DNA"/>
</dbReference>
<dbReference type="Proteomes" id="UP001283361">
    <property type="component" value="Unassembled WGS sequence"/>
</dbReference>
<proteinExistence type="predicted"/>
<sequence>METHEICMSSTVARDQRAFPRAYFPLLAHSHHVYAKVNKLVTVHFSRDTPMHCDGSEQTWRQFTSHEILQCTVTEVNKLVTVHFSRDTPMHCDGSEQTCDSSLLTRYSNAL</sequence>
<comment type="caution">
    <text evidence="1">The sequence shown here is derived from an EMBL/GenBank/DDBJ whole genome shotgun (WGS) entry which is preliminary data.</text>
</comment>